<evidence type="ECO:0000256" key="5">
    <source>
        <dbReference type="ARBA" id="ARBA00023315"/>
    </source>
</evidence>
<evidence type="ECO:0000256" key="3">
    <source>
        <dbReference type="ARBA" id="ARBA00022679"/>
    </source>
</evidence>
<dbReference type="CDD" id="cd07989">
    <property type="entry name" value="LPLAT_AGPAT-like"/>
    <property type="match status" value="1"/>
</dbReference>
<keyword evidence="3" id="KW-0808">Transferase</keyword>
<evidence type="ECO:0000313" key="10">
    <source>
        <dbReference type="Proteomes" id="UP000674234"/>
    </source>
</evidence>
<keyword evidence="10" id="KW-1185">Reference proteome</keyword>
<dbReference type="RefSeq" id="WP_210154016.1">
    <property type="nucleotide sequence ID" value="NZ_JAFCNB010000001.1"/>
</dbReference>
<keyword evidence="4" id="KW-0443">Lipid metabolism</keyword>
<accession>A0A941AI36</accession>
<feature type="domain" description="Phospholipid/glycerol acyltransferase" evidence="8">
    <location>
        <begin position="93"/>
        <end position="205"/>
    </location>
</feature>
<feature type="region of interest" description="Disordered" evidence="6">
    <location>
        <begin position="281"/>
        <end position="304"/>
    </location>
</feature>
<keyword evidence="2" id="KW-0444">Lipid biosynthesis</keyword>
<dbReference type="SUPFAM" id="SSF69593">
    <property type="entry name" value="Glycerol-3-phosphate (1)-acyltransferase"/>
    <property type="match status" value="1"/>
</dbReference>
<dbReference type="PANTHER" id="PTHR10434">
    <property type="entry name" value="1-ACYL-SN-GLYCEROL-3-PHOSPHATE ACYLTRANSFERASE"/>
    <property type="match status" value="1"/>
</dbReference>
<evidence type="ECO:0000256" key="6">
    <source>
        <dbReference type="SAM" id="MobiDB-lite"/>
    </source>
</evidence>
<evidence type="ECO:0000256" key="4">
    <source>
        <dbReference type="ARBA" id="ARBA00023098"/>
    </source>
</evidence>
<keyword evidence="7" id="KW-1133">Transmembrane helix</keyword>
<dbReference type="Proteomes" id="UP000674234">
    <property type="component" value="Unassembled WGS sequence"/>
</dbReference>
<evidence type="ECO:0000313" key="9">
    <source>
        <dbReference type="EMBL" id="MBP2702763.1"/>
    </source>
</evidence>
<keyword evidence="5 9" id="KW-0012">Acyltransferase</keyword>
<evidence type="ECO:0000256" key="1">
    <source>
        <dbReference type="ARBA" id="ARBA00005189"/>
    </source>
</evidence>
<comment type="caution">
    <text evidence="9">The sequence shown here is derived from an EMBL/GenBank/DDBJ whole genome shotgun (WGS) entry which is preliminary data.</text>
</comment>
<sequence>MSVWIPDSPCTPETCITAPAATAGAGRRLARGCGVLLMIATGFVLALVARRLRADARARVARAWTRLAVRAIGVRTTVTGDLAGYLAGDSGGVLLVANHISWLDPLVLSAARPCRMVSQHEVSTWPVLGTLVAGAGTIFHRRERLHALPGTVGRVRDALRAGDAVTVFPEATTLCGAEPVRFRAAFFQAAVDAGVPVRPIAVRYRDAYGRPATDPAYIGDDTMAGSLRRVIRARSLVAEVTALPEISPSELSGSRHDRRFLARLAQRAVADELGLSGSGTFPAEAAADRPGGCPIPDNRLVGAR</sequence>
<name>A0A941AI36_9ACTN</name>
<protein>
    <submittedName>
        <fullName evidence="9">1-acyl-sn-glycerol-3-phosphate acyltransferase</fullName>
    </submittedName>
</protein>
<comment type="pathway">
    <text evidence="1">Lipid metabolism.</text>
</comment>
<feature type="transmembrane region" description="Helical" evidence="7">
    <location>
        <begin position="29"/>
        <end position="49"/>
    </location>
</feature>
<dbReference type="GO" id="GO:0006654">
    <property type="term" value="P:phosphatidic acid biosynthetic process"/>
    <property type="evidence" value="ECO:0007669"/>
    <property type="project" value="TreeGrafter"/>
</dbReference>
<reference evidence="9" key="1">
    <citation type="submission" date="2021-02" db="EMBL/GenBank/DDBJ databases">
        <title>Draft genome sequence of Microbispora sp. RL4-1S isolated from rice leaves in Thailand.</title>
        <authorList>
            <person name="Muangham S."/>
            <person name="Duangmal K."/>
        </authorList>
    </citation>
    <scope>NUCLEOTIDE SEQUENCE</scope>
    <source>
        <strain evidence="9">RL4-1S</strain>
    </source>
</reference>
<dbReference type="SMART" id="SM00563">
    <property type="entry name" value="PlsC"/>
    <property type="match status" value="1"/>
</dbReference>
<evidence type="ECO:0000259" key="8">
    <source>
        <dbReference type="SMART" id="SM00563"/>
    </source>
</evidence>
<dbReference type="AlphaFoldDB" id="A0A941AI36"/>
<dbReference type="PANTHER" id="PTHR10434:SF64">
    <property type="entry name" value="1-ACYL-SN-GLYCEROL-3-PHOSPHATE ACYLTRANSFERASE-RELATED"/>
    <property type="match status" value="1"/>
</dbReference>
<evidence type="ECO:0000256" key="7">
    <source>
        <dbReference type="SAM" id="Phobius"/>
    </source>
</evidence>
<dbReference type="InterPro" id="IPR002123">
    <property type="entry name" value="Plipid/glycerol_acylTrfase"/>
</dbReference>
<keyword evidence="7" id="KW-0472">Membrane</keyword>
<dbReference type="Pfam" id="PF01553">
    <property type="entry name" value="Acyltransferase"/>
    <property type="match status" value="1"/>
</dbReference>
<organism evidence="9 10">
    <name type="scientific">Microbispora oryzae</name>
    <dbReference type="NCBI Taxonomy" id="2806554"/>
    <lineage>
        <taxon>Bacteria</taxon>
        <taxon>Bacillati</taxon>
        <taxon>Actinomycetota</taxon>
        <taxon>Actinomycetes</taxon>
        <taxon>Streptosporangiales</taxon>
        <taxon>Streptosporangiaceae</taxon>
        <taxon>Microbispora</taxon>
    </lineage>
</organism>
<dbReference type="GO" id="GO:0003841">
    <property type="term" value="F:1-acylglycerol-3-phosphate O-acyltransferase activity"/>
    <property type="evidence" value="ECO:0007669"/>
    <property type="project" value="TreeGrafter"/>
</dbReference>
<keyword evidence="7" id="KW-0812">Transmembrane</keyword>
<dbReference type="EMBL" id="JAFCNB010000001">
    <property type="protein sequence ID" value="MBP2702763.1"/>
    <property type="molecule type" value="Genomic_DNA"/>
</dbReference>
<evidence type="ECO:0000256" key="2">
    <source>
        <dbReference type="ARBA" id="ARBA00022516"/>
    </source>
</evidence>
<proteinExistence type="predicted"/>
<gene>
    <name evidence="9" type="ORF">JOL79_02970</name>
</gene>